<evidence type="ECO:0000313" key="8">
    <source>
        <dbReference type="Proteomes" id="UP000594800"/>
    </source>
</evidence>
<evidence type="ECO:0000313" key="7">
    <source>
        <dbReference type="EMBL" id="QPH54412.1"/>
    </source>
</evidence>
<feature type="transmembrane region" description="Helical" evidence="6">
    <location>
        <begin position="141"/>
        <end position="160"/>
    </location>
</feature>
<dbReference type="KEGG" id="poz:I0K15_01110"/>
<organism evidence="7 8">
    <name type="scientific">Pontivivens ytuae</name>
    <dbReference type="NCBI Taxonomy" id="2789856"/>
    <lineage>
        <taxon>Bacteria</taxon>
        <taxon>Pseudomonadati</taxon>
        <taxon>Pseudomonadota</taxon>
        <taxon>Alphaproteobacteria</taxon>
        <taxon>Rhodobacterales</taxon>
        <taxon>Paracoccaceae</taxon>
        <taxon>Pontivivens</taxon>
    </lineage>
</organism>
<feature type="transmembrane region" description="Helical" evidence="6">
    <location>
        <begin position="166"/>
        <end position="188"/>
    </location>
</feature>
<feature type="binding site" evidence="5">
    <location>
        <position position="199"/>
    </location>
    <ligand>
        <name>Zn(2+)</name>
        <dbReference type="ChEBI" id="CHEBI:29105"/>
    </ligand>
</feature>
<dbReference type="EMBL" id="CP064942">
    <property type="protein sequence ID" value="QPH54412.1"/>
    <property type="molecule type" value="Genomic_DNA"/>
</dbReference>
<gene>
    <name evidence="7" type="ORF">I0K15_01110</name>
</gene>
<dbReference type="GO" id="GO:0016020">
    <property type="term" value="C:membrane"/>
    <property type="evidence" value="ECO:0007669"/>
    <property type="project" value="UniProtKB-SubCell"/>
</dbReference>
<feature type="transmembrane region" description="Helical" evidence="6">
    <location>
        <begin position="114"/>
        <end position="134"/>
    </location>
</feature>
<accession>A0A7S9QDH9</accession>
<feature type="transmembrane region" description="Helical" evidence="6">
    <location>
        <begin position="24"/>
        <end position="44"/>
    </location>
</feature>
<evidence type="ECO:0000256" key="6">
    <source>
        <dbReference type="SAM" id="Phobius"/>
    </source>
</evidence>
<evidence type="ECO:0000256" key="3">
    <source>
        <dbReference type="ARBA" id="ARBA00022989"/>
    </source>
</evidence>
<dbReference type="RefSeq" id="WP_196103621.1">
    <property type="nucleotide sequence ID" value="NZ_CP064942.1"/>
</dbReference>
<feature type="transmembrane region" description="Helical" evidence="6">
    <location>
        <begin position="200"/>
        <end position="221"/>
    </location>
</feature>
<evidence type="ECO:0000256" key="1">
    <source>
        <dbReference type="ARBA" id="ARBA00004141"/>
    </source>
</evidence>
<keyword evidence="3 6" id="KW-1133">Transmembrane helix</keyword>
<dbReference type="PANTHER" id="PTHR20855:SF3">
    <property type="entry name" value="LD03007P"/>
    <property type="match status" value="1"/>
</dbReference>
<proteinExistence type="predicted"/>
<evidence type="ECO:0000256" key="5">
    <source>
        <dbReference type="PIRSR" id="PIRSR604254-1"/>
    </source>
</evidence>
<keyword evidence="4 6" id="KW-0472">Membrane</keyword>
<keyword evidence="5" id="KW-0479">Metal-binding</keyword>
<evidence type="ECO:0000256" key="4">
    <source>
        <dbReference type="ARBA" id="ARBA00023136"/>
    </source>
</evidence>
<dbReference type="Proteomes" id="UP000594800">
    <property type="component" value="Chromosome"/>
</dbReference>
<feature type="transmembrane region" description="Helical" evidence="6">
    <location>
        <begin position="56"/>
        <end position="76"/>
    </location>
</feature>
<reference evidence="7 8" key="1">
    <citation type="submission" date="2020-11" db="EMBL/GenBank/DDBJ databases">
        <title>Description of Pontivivens ytuae sp. nov. isolated from deep sea sediment of Mariana Trench.</title>
        <authorList>
            <person name="Wang Z."/>
            <person name="Sun Q.-L."/>
            <person name="Xu X.-D."/>
            <person name="Tang Y.-Z."/>
            <person name="Zhang J."/>
        </authorList>
    </citation>
    <scope>NUCLEOTIDE SEQUENCE [LARGE SCALE GENOMIC DNA]</scope>
    <source>
        <strain evidence="7 8">MT2928</strain>
    </source>
</reference>
<comment type="subcellular location">
    <subcellularLocation>
        <location evidence="1">Membrane</location>
        <topology evidence="1">Multi-pass membrane protein</topology>
    </subcellularLocation>
</comment>
<dbReference type="InterPro" id="IPR004254">
    <property type="entry name" value="AdipoR/HlyIII-related"/>
</dbReference>
<dbReference type="PANTHER" id="PTHR20855">
    <property type="entry name" value="ADIPOR/PROGESTIN RECEPTOR-RELATED"/>
    <property type="match status" value="1"/>
</dbReference>
<dbReference type="GO" id="GO:0046872">
    <property type="term" value="F:metal ion binding"/>
    <property type="evidence" value="ECO:0007669"/>
    <property type="project" value="UniProtKB-KW"/>
</dbReference>
<name>A0A7S9QDH9_9RHOB</name>
<keyword evidence="8" id="KW-1185">Reference proteome</keyword>
<dbReference type="Pfam" id="PF03006">
    <property type="entry name" value="HlyIII"/>
    <property type="match status" value="1"/>
</dbReference>
<keyword evidence="2 6" id="KW-0812">Transmembrane</keyword>
<dbReference type="AlphaFoldDB" id="A0A7S9QDH9"/>
<evidence type="ECO:0000256" key="2">
    <source>
        <dbReference type="ARBA" id="ARBA00022692"/>
    </source>
</evidence>
<protein>
    <submittedName>
        <fullName evidence="7">Hemolysin III family protein</fullName>
    </submittedName>
</protein>
<feature type="binding site" evidence="5">
    <location>
        <position position="74"/>
    </location>
    <ligand>
        <name>Zn(2+)</name>
        <dbReference type="ChEBI" id="CHEBI:29105"/>
    </ligand>
</feature>
<sequence length="223" mass="24368">MNDQSTYVPVYPAYARSERIADGIIHVLGIAGAAIGVLFLMIWAATHLGVGQVTALAVYGSAMMAMFVASACYHMTPWEAWRPFFRRIDQAAIYLKIAGTYTPLVVIIGSFTSYFVLAVVWALAAIGVFGKLFLRHRPGPALPWTYLAMGWMSVLLLWSLVSILPWAASTLIVTGGLLYTIGVVFYSWESLKFSNAIWHGFVVAATVCFYAAIVLGMRVSVVA</sequence>
<keyword evidence="5" id="KW-0862">Zinc</keyword>